<sequence length="62" mass="6678">MKSKNTLLKLAIAFIGITLLILAYIIIVDALQGHVNWVTLLVALAEGSLLSSLIKMLQDSGK</sequence>
<keyword evidence="1" id="KW-1133">Transmembrane helix</keyword>
<dbReference type="EMBL" id="FOBM01000012">
    <property type="protein sequence ID" value="SEM29857.1"/>
    <property type="molecule type" value="Genomic_DNA"/>
</dbReference>
<evidence type="ECO:0000313" key="6">
    <source>
        <dbReference type="EMBL" id="SUN59978.1"/>
    </source>
</evidence>
<evidence type="ECO:0000313" key="4">
    <source>
        <dbReference type="EMBL" id="SER78906.1"/>
    </source>
</evidence>
<proteinExistence type="predicted"/>
<dbReference type="Proteomes" id="UP000182712">
    <property type="component" value="Unassembled WGS sequence"/>
</dbReference>
<dbReference type="EMBL" id="FOGM01000009">
    <property type="protein sequence ID" value="SER78906.1"/>
    <property type="molecule type" value="Genomic_DNA"/>
</dbReference>
<keyword evidence="1" id="KW-0472">Membrane</keyword>
<feature type="transmembrane region" description="Helical" evidence="1">
    <location>
        <begin position="34"/>
        <end position="54"/>
    </location>
</feature>
<reference evidence="7 8" key="1">
    <citation type="submission" date="2016-10" db="EMBL/GenBank/DDBJ databases">
        <authorList>
            <person name="de Groot N.N."/>
        </authorList>
    </citation>
    <scope>NUCLEOTIDE SEQUENCE [LARGE SCALE GENOMIC DNA]</scope>
    <source>
        <strain evidence="3 8">VTM1R29</strain>
        <strain evidence="4 7">VTM2R47</strain>
    </source>
</reference>
<dbReference type="EMBL" id="SVAF01000014">
    <property type="protein sequence ID" value="MBE6164889.1"/>
    <property type="molecule type" value="Genomic_DNA"/>
</dbReference>
<reference evidence="2" key="3">
    <citation type="submission" date="2019-04" db="EMBL/GenBank/DDBJ databases">
        <title>Evolution of Biomass-Degrading Anaerobic Consortia Revealed by Metagenomics.</title>
        <authorList>
            <person name="Peng X."/>
        </authorList>
    </citation>
    <scope>NUCLEOTIDE SEQUENCE</scope>
    <source>
        <strain evidence="2">SIG195</strain>
    </source>
</reference>
<dbReference type="Proteomes" id="UP000249013">
    <property type="component" value="Chromosome 1"/>
</dbReference>
<reference evidence="9 10" key="2">
    <citation type="submission" date="2018-06" db="EMBL/GenBank/DDBJ databases">
        <authorList>
            <consortium name="Pathogen Informatics"/>
            <person name="Doyle S."/>
        </authorList>
    </citation>
    <scope>NUCLEOTIDE SEQUENCE [LARGE SCALE GENOMIC DNA]</scope>
    <source>
        <strain evidence="6 10">NCTC13767</strain>
        <strain evidence="5 9">NCTC13773</strain>
    </source>
</reference>
<evidence type="ECO:0000313" key="3">
    <source>
        <dbReference type="EMBL" id="SEM29857.1"/>
    </source>
</evidence>
<dbReference type="GeneID" id="57921744"/>
<feature type="transmembrane region" description="Helical" evidence="1">
    <location>
        <begin position="7"/>
        <end position="28"/>
    </location>
</feature>
<name>A0A0U3DG94_9STRE</name>
<keyword evidence="1" id="KW-0812">Transmembrane</keyword>
<dbReference type="AlphaFoldDB" id="A0A0U3DG94"/>
<evidence type="ECO:0000313" key="8">
    <source>
        <dbReference type="Proteomes" id="UP000182764"/>
    </source>
</evidence>
<evidence type="ECO:0000256" key="1">
    <source>
        <dbReference type="SAM" id="Phobius"/>
    </source>
</evidence>
<dbReference type="RefSeq" id="WP_009853783.1">
    <property type="nucleotide sequence ID" value="NZ_CP013688.1"/>
</dbReference>
<dbReference type="EMBL" id="LS483409">
    <property type="protein sequence ID" value="SQG79021.1"/>
    <property type="molecule type" value="Genomic_DNA"/>
</dbReference>
<dbReference type="Proteomes" id="UP000254510">
    <property type="component" value="Unassembled WGS sequence"/>
</dbReference>
<evidence type="ECO:0000313" key="2">
    <source>
        <dbReference type="EMBL" id="MBE6164889.1"/>
    </source>
</evidence>
<dbReference type="Proteomes" id="UP000700800">
    <property type="component" value="Unassembled WGS sequence"/>
</dbReference>
<dbReference type="OMA" id="QGKVNWV"/>
<evidence type="ECO:0000313" key="10">
    <source>
        <dbReference type="Proteomes" id="UP000254510"/>
    </source>
</evidence>
<gene>
    <name evidence="2" type="ORF">E7156_06220</name>
    <name evidence="6" type="ORF">NCTC13767_01685</name>
    <name evidence="5" type="ORF">NCTC13773_00822</name>
    <name evidence="3" type="ORF">SAMN04487839_11225</name>
    <name evidence="4" type="ORF">SAMN04487840_10921</name>
</gene>
<evidence type="ECO:0000313" key="7">
    <source>
        <dbReference type="Proteomes" id="UP000182712"/>
    </source>
</evidence>
<accession>A0A0U3DG94</accession>
<evidence type="ECO:0000313" key="5">
    <source>
        <dbReference type="EMBL" id="SQG79021.1"/>
    </source>
</evidence>
<dbReference type="EMBL" id="UHFM01000006">
    <property type="protein sequence ID" value="SUN59978.1"/>
    <property type="molecule type" value="Genomic_DNA"/>
</dbReference>
<dbReference type="Proteomes" id="UP000182764">
    <property type="component" value="Unassembled WGS sequence"/>
</dbReference>
<protein>
    <submittedName>
        <fullName evidence="5">Membrane protein</fullName>
    </submittedName>
    <submittedName>
        <fullName evidence="2">Peptidase</fullName>
    </submittedName>
</protein>
<evidence type="ECO:0000313" key="9">
    <source>
        <dbReference type="Proteomes" id="UP000249013"/>
    </source>
</evidence>
<organism evidence="3 8">
    <name type="scientific">Streptococcus gallolyticus</name>
    <dbReference type="NCBI Taxonomy" id="315405"/>
    <lineage>
        <taxon>Bacteria</taxon>
        <taxon>Bacillati</taxon>
        <taxon>Bacillota</taxon>
        <taxon>Bacilli</taxon>
        <taxon>Lactobacillales</taxon>
        <taxon>Streptococcaceae</taxon>
        <taxon>Streptococcus</taxon>
    </lineage>
</organism>